<evidence type="ECO:0000313" key="3">
    <source>
        <dbReference type="Proteomes" id="UP000008544"/>
    </source>
</evidence>
<reference evidence="2 3" key="2">
    <citation type="journal article" date="2008" name="Science">
        <title>Environmental genomics reveals a single-species ecosystem deep within Earth.</title>
        <authorList>
            <person name="Chivian D."/>
            <person name="Brodie E.L."/>
            <person name="Alm E.J."/>
            <person name="Culley D.E."/>
            <person name="Dehal P.S."/>
            <person name="Desantis T.Z."/>
            <person name="Gihring T.M."/>
            <person name="Lapidus A."/>
            <person name="Lin L.H."/>
            <person name="Lowry S.R."/>
            <person name="Moser D.P."/>
            <person name="Richardson P.M."/>
            <person name="Southam G."/>
            <person name="Wanger G."/>
            <person name="Pratt L.M."/>
            <person name="Andersen G.L."/>
            <person name="Hazen T.C."/>
            <person name="Brockman F.J."/>
            <person name="Arkin A.P."/>
            <person name="Onstott T.C."/>
        </authorList>
    </citation>
    <scope>NUCLEOTIDE SEQUENCE [LARGE SCALE GENOMIC DNA]</scope>
    <source>
        <strain evidence="2 3">MP104C</strain>
    </source>
</reference>
<dbReference type="InterPro" id="IPR013493">
    <property type="entry name" value="CHP02677"/>
</dbReference>
<dbReference type="eggNOG" id="ENOG502Z7IU">
    <property type="taxonomic scope" value="Bacteria"/>
</dbReference>
<dbReference type="Pfam" id="PF09660">
    <property type="entry name" value="DUF2397"/>
    <property type="match status" value="1"/>
</dbReference>
<name>B1I1X1_DESAP</name>
<evidence type="ECO:0008006" key="4">
    <source>
        <dbReference type="Google" id="ProtNLM"/>
    </source>
</evidence>
<proteinExistence type="predicted"/>
<reference evidence="3" key="1">
    <citation type="submission" date="2007-10" db="EMBL/GenBank/DDBJ databases">
        <title>Complete sequence of chromosome of Desulforudis audaxviator MP104C.</title>
        <authorList>
            <person name="Copeland A."/>
            <person name="Lucas S."/>
            <person name="Lapidus A."/>
            <person name="Barry K."/>
            <person name="Glavina del Rio T."/>
            <person name="Dalin E."/>
            <person name="Tice H."/>
            <person name="Bruce D."/>
            <person name="Pitluck S."/>
            <person name="Lowry S.R."/>
            <person name="Larimer F."/>
            <person name="Land M.L."/>
            <person name="Hauser L."/>
            <person name="Kyrpides N."/>
            <person name="Ivanova N.N."/>
            <person name="Richardson P."/>
        </authorList>
    </citation>
    <scope>NUCLEOTIDE SEQUENCE [LARGE SCALE GENOMIC DNA]</scope>
    <source>
        <strain evidence="3">MP104C</strain>
    </source>
</reference>
<dbReference type="STRING" id="477974.Daud_0380"/>
<dbReference type="KEGG" id="dau:Daud_0380"/>
<evidence type="ECO:0000256" key="1">
    <source>
        <dbReference type="SAM" id="MobiDB-lite"/>
    </source>
</evidence>
<gene>
    <name evidence="2" type="ordered locus">Daud_0380</name>
</gene>
<dbReference type="AlphaFoldDB" id="B1I1X1"/>
<sequence>MDEQVLKPIAEVSYLTVGNAWRYRAILRYFYDQHERLRHYLFPEEVLEHLRRSPYFHDYTEEQLQQDLAQLVEWKNLVPRQDTGRVTSIEEFKKKRFRYQATPYTIEIERMVQQLEQMGESFGGSLEKTLFDRLLASLKRLVAEDESARPARAVDGIAAGGAQARDLDSGPGHGGDGSGSYRTHGRDGSGRAYAADGFTGEELNALWRDTYESFRKLTENATDYLAHLQSERVEELMMTEAFLTYKEAITQYLRDFMTVLQRTSLQIETVLRGTPPSLIERVAGRLADYHLSIPRLEETRTREELAQRHLVQWQALRDWFLGGAGRESDLVYLQNATNETIRRITRFAQRLGERHHTFRSRKRDYLHIAGWFAACADLRAAHELSAVVFGAFHTRHLYAAPKETEDIYAEIWDQPSMEITLRPRVRAYREKTRPNAAASHTDEKARVAAEYLREREAERALIDRLMSGDRIVVGELPVIEPHVRKTLLYWITKCMGSRDRVGKTETGRSFRLEKIDDREIVLRSRDGSLTMPNYVLQFYG</sequence>
<evidence type="ECO:0000313" key="2">
    <source>
        <dbReference type="EMBL" id="ACA58934.1"/>
    </source>
</evidence>
<protein>
    <recommendedName>
        <fullName evidence="4">TIGR02677 family protein</fullName>
    </recommendedName>
</protein>
<dbReference type="HOGENOM" id="CLU_031541_1_0_9"/>
<dbReference type="EMBL" id="CP000860">
    <property type="protein sequence ID" value="ACA58934.1"/>
    <property type="molecule type" value="Genomic_DNA"/>
</dbReference>
<dbReference type="RefSeq" id="WP_012301526.1">
    <property type="nucleotide sequence ID" value="NC_010424.1"/>
</dbReference>
<dbReference type="OrthoDB" id="1639410at2"/>
<keyword evidence="3" id="KW-1185">Reference proteome</keyword>
<dbReference type="NCBIfam" id="TIGR02677">
    <property type="entry name" value="TIGR02677 family protein"/>
    <property type="match status" value="1"/>
</dbReference>
<feature type="region of interest" description="Disordered" evidence="1">
    <location>
        <begin position="162"/>
        <end position="188"/>
    </location>
</feature>
<organism evidence="2 3">
    <name type="scientific">Desulforudis audaxviator (strain MP104C)</name>
    <dbReference type="NCBI Taxonomy" id="477974"/>
    <lineage>
        <taxon>Bacteria</taxon>
        <taxon>Bacillati</taxon>
        <taxon>Bacillota</taxon>
        <taxon>Clostridia</taxon>
        <taxon>Thermoanaerobacterales</taxon>
        <taxon>Candidatus Desulforudaceae</taxon>
        <taxon>Candidatus Desulforudis</taxon>
    </lineage>
</organism>
<dbReference type="Proteomes" id="UP000008544">
    <property type="component" value="Chromosome"/>
</dbReference>
<accession>B1I1X1</accession>